<protein>
    <recommendedName>
        <fullName evidence="4">Transmembrane protein 135 N-terminal domain-containing protein</fullName>
    </recommendedName>
</protein>
<keyword evidence="1" id="KW-0812">Transmembrane</keyword>
<reference evidence="2 3" key="1">
    <citation type="submission" date="2016-04" db="EMBL/GenBank/DDBJ databases">
        <title>Evolutionary innovation and constraint leading to complex multicellularity in the Ascomycota.</title>
        <authorList>
            <person name="Cisse O."/>
            <person name="Nguyen A."/>
            <person name="Hewitt D.A."/>
            <person name="Jedd G."/>
            <person name="Stajich J.E."/>
        </authorList>
    </citation>
    <scope>NUCLEOTIDE SEQUENCE [LARGE SCALE GENOMIC DNA]</scope>
    <source>
        <strain evidence="2 3">DAH-3</strain>
    </source>
</reference>
<keyword evidence="1" id="KW-0472">Membrane</keyword>
<accession>A0A1U7LRV1</accession>
<evidence type="ECO:0008006" key="4">
    <source>
        <dbReference type="Google" id="ProtNLM"/>
    </source>
</evidence>
<proteinExistence type="predicted"/>
<sequence length="313" mass="34737">SFLSGTIAGTVSILYLHAARPGKSTTDLTLFTLVRAIDVLFHLNDTLVFVFACSIIMYAYFYSPEKLPPSYNSWINKMSTVDPRIKVMFKKLHDKKIQFGQPSSDRSLEDVSFDLGLDPKMGSIEENDALPCQVFHSNISGSCKVHIAYRWLKGFKSSIAIYVPLSLMLALRDPTTKSFKRALTSAIRSSAFLATFISNLWLGVCATRSIIGPKLFPNVNQNTYDGMIGPTIGSFLSGWSILIETPKRRGELALFVVPKALTVVLPKSIQQHRIIETVIFGLSSGVIIRSLIDGKGRKVRGIFGKTLHWIMNA</sequence>
<dbReference type="OrthoDB" id="4021778at2759"/>
<feature type="non-terminal residue" evidence="2">
    <location>
        <position position="1"/>
    </location>
</feature>
<dbReference type="EMBL" id="LXFE01000417">
    <property type="protein sequence ID" value="OLL25387.1"/>
    <property type="molecule type" value="Genomic_DNA"/>
</dbReference>
<evidence type="ECO:0000313" key="3">
    <source>
        <dbReference type="Proteomes" id="UP000186594"/>
    </source>
</evidence>
<evidence type="ECO:0000313" key="2">
    <source>
        <dbReference type="EMBL" id="OLL25387.1"/>
    </source>
</evidence>
<keyword evidence="3" id="KW-1185">Reference proteome</keyword>
<dbReference type="PANTHER" id="PTHR12459">
    <property type="entry name" value="TRANSMEMBRANE PROTEIN 135-RELATED"/>
    <property type="match status" value="1"/>
</dbReference>
<evidence type="ECO:0000256" key="1">
    <source>
        <dbReference type="SAM" id="Phobius"/>
    </source>
</evidence>
<dbReference type="PANTHER" id="PTHR12459:SF15">
    <property type="entry name" value="TRANSMEMBRANE PROTEIN 135"/>
    <property type="match status" value="1"/>
</dbReference>
<organism evidence="2 3">
    <name type="scientific">Neolecta irregularis (strain DAH-3)</name>
    <dbReference type="NCBI Taxonomy" id="1198029"/>
    <lineage>
        <taxon>Eukaryota</taxon>
        <taxon>Fungi</taxon>
        <taxon>Dikarya</taxon>
        <taxon>Ascomycota</taxon>
        <taxon>Taphrinomycotina</taxon>
        <taxon>Neolectales</taxon>
        <taxon>Neolectaceae</taxon>
        <taxon>Neolecta</taxon>
    </lineage>
</organism>
<feature type="transmembrane region" description="Helical" evidence="1">
    <location>
        <begin position="191"/>
        <end position="211"/>
    </location>
</feature>
<feature type="transmembrane region" description="Helical" evidence="1">
    <location>
        <begin position="223"/>
        <end position="242"/>
    </location>
</feature>
<name>A0A1U7LRV1_NEOID</name>
<comment type="caution">
    <text evidence="2">The sequence shown here is derived from an EMBL/GenBank/DDBJ whole genome shotgun (WGS) entry which is preliminary data.</text>
</comment>
<keyword evidence="1" id="KW-1133">Transmembrane helix</keyword>
<dbReference type="InterPro" id="IPR026749">
    <property type="entry name" value="Tmem135"/>
</dbReference>
<dbReference type="OMA" id="SAAIVMW"/>
<feature type="transmembrane region" description="Helical" evidence="1">
    <location>
        <begin position="42"/>
        <end position="61"/>
    </location>
</feature>
<gene>
    <name evidence="2" type="ORF">NEOLI_001211</name>
</gene>
<dbReference type="AlphaFoldDB" id="A0A1U7LRV1"/>
<dbReference type="Proteomes" id="UP000186594">
    <property type="component" value="Unassembled WGS sequence"/>
</dbReference>